<comment type="caution">
    <text evidence="2">The sequence shown here is derived from an EMBL/GenBank/DDBJ whole genome shotgun (WGS) entry which is preliminary data.</text>
</comment>
<evidence type="ECO:0000256" key="1">
    <source>
        <dbReference type="SAM" id="Phobius"/>
    </source>
</evidence>
<protein>
    <submittedName>
        <fullName evidence="2">Uncharacterized protein</fullName>
    </submittedName>
</protein>
<accession>A0A9D7XHJ3</accession>
<dbReference type="AlphaFoldDB" id="A0A9D7XHJ3"/>
<sequence>MKISNKILLVGLASILVSILIVMIYGKNQIYNNPLIKIQHNAPDINKTVEITGYHGLKVIGDYEIQISNGANNLTMEGILQII</sequence>
<feature type="transmembrane region" description="Helical" evidence="1">
    <location>
        <begin position="7"/>
        <end position="26"/>
    </location>
</feature>
<name>A0A9D7XHJ3_9BACT</name>
<dbReference type="EMBL" id="JADKFW010000005">
    <property type="protein sequence ID" value="MBK9717867.1"/>
    <property type="molecule type" value="Genomic_DNA"/>
</dbReference>
<dbReference type="Proteomes" id="UP000808349">
    <property type="component" value="Unassembled WGS sequence"/>
</dbReference>
<proteinExistence type="predicted"/>
<reference evidence="2 3" key="1">
    <citation type="submission" date="2020-10" db="EMBL/GenBank/DDBJ databases">
        <title>Connecting structure to function with the recovery of over 1000 high-quality activated sludge metagenome-assembled genomes encoding full-length rRNA genes using long-read sequencing.</title>
        <authorList>
            <person name="Singleton C.M."/>
            <person name="Petriglieri F."/>
            <person name="Kristensen J.M."/>
            <person name="Kirkegaard R.H."/>
            <person name="Michaelsen T.Y."/>
            <person name="Andersen M.H."/>
            <person name="Karst S.M."/>
            <person name="Dueholm M.S."/>
            <person name="Nielsen P.H."/>
            <person name="Albertsen M."/>
        </authorList>
    </citation>
    <scope>NUCLEOTIDE SEQUENCE [LARGE SCALE GENOMIC DNA]</scope>
    <source>
        <strain evidence="2">Ribe_18-Q3-R11-54_BAT3C.373</strain>
    </source>
</reference>
<keyword evidence="1" id="KW-0472">Membrane</keyword>
<evidence type="ECO:0000313" key="3">
    <source>
        <dbReference type="Proteomes" id="UP000808349"/>
    </source>
</evidence>
<keyword evidence="1" id="KW-1133">Transmembrane helix</keyword>
<gene>
    <name evidence="2" type="ORF">IPO85_10195</name>
</gene>
<evidence type="ECO:0000313" key="2">
    <source>
        <dbReference type="EMBL" id="MBK9717867.1"/>
    </source>
</evidence>
<organism evidence="2 3">
    <name type="scientific">Candidatus Defluviibacterium haderslevense</name>
    <dbReference type="NCBI Taxonomy" id="2981993"/>
    <lineage>
        <taxon>Bacteria</taxon>
        <taxon>Pseudomonadati</taxon>
        <taxon>Bacteroidota</taxon>
        <taxon>Saprospiria</taxon>
        <taxon>Saprospirales</taxon>
        <taxon>Saprospiraceae</taxon>
        <taxon>Candidatus Defluviibacterium</taxon>
    </lineage>
</organism>
<keyword evidence="1" id="KW-0812">Transmembrane</keyword>